<dbReference type="InterPro" id="IPR020904">
    <property type="entry name" value="Sc_DH/Rdtase_CS"/>
</dbReference>
<evidence type="ECO:0000256" key="2">
    <source>
        <dbReference type="ARBA" id="ARBA00022857"/>
    </source>
</evidence>
<keyword evidence="2" id="KW-0521">NADP</keyword>
<keyword evidence="3" id="KW-0560">Oxidoreductase</keyword>
<comment type="similarity">
    <text evidence="1 4">Belongs to the short-chain dehydrogenases/reductases (SDR) family.</text>
</comment>
<proteinExistence type="inferred from homology"/>
<dbReference type="AlphaFoldDB" id="A0A4Z0M1L4"/>
<keyword evidence="6" id="KW-1185">Reference proteome</keyword>
<dbReference type="RefSeq" id="WP_135443470.1">
    <property type="nucleotide sequence ID" value="NZ_SRLE01000007.1"/>
</dbReference>
<comment type="caution">
    <text evidence="5">The sequence shown here is derived from an EMBL/GenBank/DDBJ whole genome shotgun (WGS) entry which is preliminary data.</text>
</comment>
<dbReference type="CDD" id="cd05233">
    <property type="entry name" value="SDR_c"/>
    <property type="match status" value="1"/>
</dbReference>
<organism evidence="5 6">
    <name type="scientific">Mangrovimicrobium sediminis</name>
    <dbReference type="NCBI Taxonomy" id="2562682"/>
    <lineage>
        <taxon>Bacteria</taxon>
        <taxon>Pseudomonadati</taxon>
        <taxon>Pseudomonadota</taxon>
        <taxon>Gammaproteobacteria</taxon>
        <taxon>Cellvibrionales</taxon>
        <taxon>Halieaceae</taxon>
        <taxon>Mangrovimicrobium</taxon>
    </lineage>
</organism>
<dbReference type="EMBL" id="SRLE01000007">
    <property type="protein sequence ID" value="TGD73370.1"/>
    <property type="molecule type" value="Genomic_DNA"/>
</dbReference>
<sequence length="299" mass="30831">MQNLAGKTAIVTGGAAGIGLGISRALLRAGMNVAIGDIQEAALINARDELADYPERLLVARLDVTDREGFAAFADAVEARFGAIHLLANNAGVVVSGPIAQASASDWDWVIDVNLRGPVNGLLTVLPRILGHGEGGHILNTASTSGLLPHAGAGIYTTTKAGLIGMSEALRSELEPQGVAVSVLCPGPVRSDISNAGRNRPAAYAGSGYTAAAGPSAADLPDWMMSADAVGELVREGIERDLLYILTHNEHRAGLEQRGAAILAALPAGEPDAELMAAMHMTLENPIFAAEIARQQAKG</sequence>
<dbReference type="PRINTS" id="PR00080">
    <property type="entry name" value="SDRFAMILY"/>
</dbReference>
<dbReference type="FunFam" id="3.40.50.720:FF:000084">
    <property type="entry name" value="Short-chain dehydrogenase reductase"/>
    <property type="match status" value="1"/>
</dbReference>
<dbReference type="InterPro" id="IPR002347">
    <property type="entry name" value="SDR_fam"/>
</dbReference>
<evidence type="ECO:0000313" key="5">
    <source>
        <dbReference type="EMBL" id="TGD73370.1"/>
    </source>
</evidence>
<evidence type="ECO:0000256" key="3">
    <source>
        <dbReference type="ARBA" id="ARBA00023002"/>
    </source>
</evidence>
<dbReference type="PANTHER" id="PTHR43391:SF14">
    <property type="entry name" value="DEHYDROGENASE_REDUCTASE SDR FAMILY PROTEIN 7-LIKE"/>
    <property type="match status" value="1"/>
</dbReference>
<reference evidence="5 6" key="1">
    <citation type="submission" date="2019-04" db="EMBL/GenBank/DDBJ databases">
        <title>Taxonomy of novel Haliea sp. from mangrove soil of West Coast of India.</title>
        <authorList>
            <person name="Verma A."/>
            <person name="Kumar P."/>
            <person name="Krishnamurthi S."/>
        </authorList>
    </citation>
    <scope>NUCLEOTIDE SEQUENCE [LARGE SCALE GENOMIC DNA]</scope>
    <source>
        <strain evidence="5 6">SAOS-164</strain>
    </source>
</reference>
<evidence type="ECO:0000313" key="6">
    <source>
        <dbReference type="Proteomes" id="UP000298050"/>
    </source>
</evidence>
<dbReference type="PROSITE" id="PS00061">
    <property type="entry name" value="ADH_SHORT"/>
    <property type="match status" value="1"/>
</dbReference>
<gene>
    <name evidence="5" type="ORF">E4634_10070</name>
</gene>
<dbReference type="InterPro" id="IPR036291">
    <property type="entry name" value="NAD(P)-bd_dom_sf"/>
</dbReference>
<dbReference type="SUPFAM" id="SSF51735">
    <property type="entry name" value="NAD(P)-binding Rossmann-fold domains"/>
    <property type="match status" value="1"/>
</dbReference>
<dbReference type="Proteomes" id="UP000298050">
    <property type="component" value="Unassembled WGS sequence"/>
</dbReference>
<dbReference type="PRINTS" id="PR00081">
    <property type="entry name" value="GDHRDH"/>
</dbReference>
<evidence type="ECO:0000256" key="4">
    <source>
        <dbReference type="RuleBase" id="RU000363"/>
    </source>
</evidence>
<dbReference type="PANTHER" id="PTHR43391">
    <property type="entry name" value="RETINOL DEHYDROGENASE-RELATED"/>
    <property type="match status" value="1"/>
</dbReference>
<name>A0A4Z0M1L4_9GAMM</name>
<dbReference type="GO" id="GO:0016491">
    <property type="term" value="F:oxidoreductase activity"/>
    <property type="evidence" value="ECO:0007669"/>
    <property type="project" value="UniProtKB-KW"/>
</dbReference>
<accession>A0A4Z0M1L4</accession>
<dbReference type="OrthoDB" id="6503536at2"/>
<dbReference type="Pfam" id="PF00106">
    <property type="entry name" value="adh_short"/>
    <property type="match status" value="1"/>
</dbReference>
<dbReference type="Gene3D" id="3.40.50.720">
    <property type="entry name" value="NAD(P)-binding Rossmann-like Domain"/>
    <property type="match status" value="1"/>
</dbReference>
<protein>
    <submittedName>
        <fullName evidence="5">SDR family NAD(P)-dependent oxidoreductase</fullName>
    </submittedName>
</protein>
<evidence type="ECO:0000256" key="1">
    <source>
        <dbReference type="ARBA" id="ARBA00006484"/>
    </source>
</evidence>